<evidence type="ECO:0000313" key="4">
    <source>
        <dbReference type="Proteomes" id="UP001193501"/>
    </source>
</evidence>
<gene>
    <name evidence="3" type="ORF">GV832_12265</name>
</gene>
<dbReference type="GO" id="GO:0000160">
    <property type="term" value="P:phosphorelay signal transduction system"/>
    <property type="evidence" value="ECO:0007669"/>
    <property type="project" value="UniProtKB-KW"/>
</dbReference>
<protein>
    <recommendedName>
        <fullName evidence="2">HPt domain-containing protein</fullName>
    </recommendedName>
</protein>
<evidence type="ECO:0000256" key="1">
    <source>
        <dbReference type="ARBA" id="ARBA00023012"/>
    </source>
</evidence>
<keyword evidence="1" id="KW-0902">Two-component regulatory system</keyword>
<feature type="domain" description="HPt" evidence="2">
    <location>
        <begin position="36"/>
        <end position="115"/>
    </location>
</feature>
<evidence type="ECO:0000259" key="2">
    <source>
        <dbReference type="Pfam" id="PF01627"/>
    </source>
</evidence>
<dbReference type="Proteomes" id="UP001193501">
    <property type="component" value="Unassembled WGS sequence"/>
</dbReference>
<dbReference type="GO" id="GO:0004672">
    <property type="term" value="F:protein kinase activity"/>
    <property type="evidence" value="ECO:0007669"/>
    <property type="project" value="UniProtKB-ARBA"/>
</dbReference>
<dbReference type="AlphaFoldDB" id="A0AAE5BVL0"/>
<sequence length="125" mass="13662">MTDRPNSDVPGSEPELDEKVLIRLFDLAGPEQTIEILDRLIMDLREVQQVLNRARSVDIATLRRQNHTLIGIAGTVGAAPLHRLALEAGRLLREGPEPGAEAVVAGLRPMVDRLISSLIAMRAGR</sequence>
<comment type="caution">
    <text evidence="3">The sequence shown here is derived from an EMBL/GenBank/DDBJ whole genome shotgun (WGS) entry which is preliminary data.</text>
</comment>
<dbReference type="Gene3D" id="1.20.120.160">
    <property type="entry name" value="HPT domain"/>
    <property type="match status" value="1"/>
</dbReference>
<reference evidence="3" key="1">
    <citation type="submission" date="2020-01" db="EMBL/GenBank/DDBJ databases">
        <authorList>
            <person name="Chen W.-M."/>
        </authorList>
    </citation>
    <scope>NUCLEOTIDE SEQUENCE</scope>
    <source>
        <strain evidence="3">CYK-10</strain>
    </source>
</reference>
<dbReference type="InterPro" id="IPR008207">
    <property type="entry name" value="Sig_transdc_His_kin_Hpt_dom"/>
</dbReference>
<dbReference type="RefSeq" id="WP_168775171.1">
    <property type="nucleotide sequence ID" value="NZ_JAABNR010000010.1"/>
</dbReference>
<dbReference type="SUPFAM" id="SSF47226">
    <property type="entry name" value="Histidine-containing phosphotransfer domain, HPT domain"/>
    <property type="match status" value="1"/>
</dbReference>
<dbReference type="EMBL" id="JAABNR010000010">
    <property type="protein sequence ID" value="NBZ88357.1"/>
    <property type="molecule type" value="Genomic_DNA"/>
</dbReference>
<accession>A0AAE5BVL0</accession>
<name>A0AAE5BVL0_9RHOB</name>
<dbReference type="Pfam" id="PF01627">
    <property type="entry name" value="Hpt"/>
    <property type="match status" value="1"/>
</dbReference>
<evidence type="ECO:0000313" key="3">
    <source>
        <dbReference type="EMBL" id="NBZ88357.1"/>
    </source>
</evidence>
<organism evidence="3 4">
    <name type="scientific">Stagnihabitans tardus</name>
    <dbReference type="NCBI Taxonomy" id="2699202"/>
    <lineage>
        <taxon>Bacteria</taxon>
        <taxon>Pseudomonadati</taxon>
        <taxon>Pseudomonadota</taxon>
        <taxon>Alphaproteobacteria</taxon>
        <taxon>Rhodobacterales</taxon>
        <taxon>Paracoccaceae</taxon>
        <taxon>Stagnihabitans</taxon>
    </lineage>
</organism>
<proteinExistence type="predicted"/>
<keyword evidence="4" id="KW-1185">Reference proteome</keyword>
<dbReference type="InterPro" id="IPR036641">
    <property type="entry name" value="HPT_dom_sf"/>
</dbReference>